<dbReference type="AlphaFoldDB" id="A0A9Q1IC88"/>
<feature type="region of interest" description="Disordered" evidence="1">
    <location>
        <begin position="193"/>
        <end position="226"/>
    </location>
</feature>
<name>A0A9Q1IC88_SYNKA</name>
<accession>A0A9Q1IC88</accession>
<feature type="region of interest" description="Disordered" evidence="1">
    <location>
        <begin position="40"/>
        <end position="164"/>
    </location>
</feature>
<evidence type="ECO:0000256" key="1">
    <source>
        <dbReference type="SAM" id="MobiDB-lite"/>
    </source>
</evidence>
<comment type="caution">
    <text evidence="2">The sequence shown here is derived from an EMBL/GenBank/DDBJ whole genome shotgun (WGS) entry which is preliminary data.</text>
</comment>
<proteinExistence type="predicted"/>
<feature type="compositionally biased region" description="Polar residues" evidence="1">
    <location>
        <begin position="115"/>
        <end position="127"/>
    </location>
</feature>
<feature type="compositionally biased region" description="Polar residues" evidence="1">
    <location>
        <begin position="57"/>
        <end position="83"/>
    </location>
</feature>
<keyword evidence="3" id="KW-1185">Reference proteome</keyword>
<dbReference type="EMBL" id="JAINUF010000021">
    <property type="protein sequence ID" value="KAJ8335190.1"/>
    <property type="molecule type" value="Genomic_DNA"/>
</dbReference>
<gene>
    <name evidence="2" type="ORF">SKAU_G00408290</name>
</gene>
<evidence type="ECO:0000313" key="2">
    <source>
        <dbReference type="EMBL" id="KAJ8335190.1"/>
    </source>
</evidence>
<feature type="compositionally biased region" description="Basic and acidic residues" evidence="1">
    <location>
        <begin position="212"/>
        <end position="221"/>
    </location>
</feature>
<organism evidence="2 3">
    <name type="scientific">Synaphobranchus kaupii</name>
    <name type="common">Kaup's arrowtooth eel</name>
    <dbReference type="NCBI Taxonomy" id="118154"/>
    <lineage>
        <taxon>Eukaryota</taxon>
        <taxon>Metazoa</taxon>
        <taxon>Chordata</taxon>
        <taxon>Craniata</taxon>
        <taxon>Vertebrata</taxon>
        <taxon>Euteleostomi</taxon>
        <taxon>Actinopterygii</taxon>
        <taxon>Neopterygii</taxon>
        <taxon>Teleostei</taxon>
        <taxon>Anguilliformes</taxon>
        <taxon>Synaphobranchidae</taxon>
        <taxon>Synaphobranchus</taxon>
    </lineage>
</organism>
<dbReference type="Proteomes" id="UP001152622">
    <property type="component" value="Chromosome 21"/>
</dbReference>
<evidence type="ECO:0000313" key="3">
    <source>
        <dbReference type="Proteomes" id="UP001152622"/>
    </source>
</evidence>
<sequence>MRKRVVSACHAVSEQLTDKAPPQVHFLLHNHDTTATLRATASDKLRPPPSQLIPAPTTYTPAPRVSSTAGTPPSGHSSLTAHSCGSGRYQRAPSVSARHNGPIQSRDTKGHRNTLRSQHFPDTQRASSAPPRQRVPGPKSPNSPVCIGPLQPRPPTEKKADTLNRGGYTGVGDIDVCLGIIKVSAVCGGVDSGRGQGTHTRGRGSTGVPARRTREAQDRRDARARRPNKWRVPPLAARDRDIFGKRKRRENAVPAVFNREFVDYKREIRKSEMRDLHLFPVGISEARYDVRVKPWH</sequence>
<reference evidence="2" key="1">
    <citation type="journal article" date="2023" name="Science">
        <title>Genome structures resolve the early diversification of teleost fishes.</title>
        <authorList>
            <person name="Parey E."/>
            <person name="Louis A."/>
            <person name="Montfort J."/>
            <person name="Bouchez O."/>
            <person name="Roques C."/>
            <person name="Iampietro C."/>
            <person name="Lluch J."/>
            <person name="Castinel A."/>
            <person name="Donnadieu C."/>
            <person name="Desvignes T."/>
            <person name="Floi Bucao C."/>
            <person name="Jouanno E."/>
            <person name="Wen M."/>
            <person name="Mejri S."/>
            <person name="Dirks R."/>
            <person name="Jansen H."/>
            <person name="Henkel C."/>
            <person name="Chen W.J."/>
            <person name="Zahm M."/>
            <person name="Cabau C."/>
            <person name="Klopp C."/>
            <person name="Thompson A.W."/>
            <person name="Robinson-Rechavi M."/>
            <person name="Braasch I."/>
            <person name="Lecointre G."/>
            <person name="Bobe J."/>
            <person name="Postlethwait J.H."/>
            <person name="Berthelot C."/>
            <person name="Roest Crollius H."/>
            <person name="Guiguen Y."/>
        </authorList>
    </citation>
    <scope>NUCLEOTIDE SEQUENCE</scope>
    <source>
        <strain evidence="2">WJC10195</strain>
    </source>
</reference>
<protein>
    <submittedName>
        <fullName evidence="2">Uncharacterized protein</fullName>
    </submittedName>
</protein>